<dbReference type="STRING" id="370622.LA66_00140"/>
<evidence type="ECO:0008006" key="3">
    <source>
        <dbReference type="Google" id="ProtNLM"/>
    </source>
</evidence>
<gene>
    <name evidence="1" type="ORF">LA66_00140</name>
</gene>
<evidence type="ECO:0000313" key="2">
    <source>
        <dbReference type="Proteomes" id="UP000030826"/>
    </source>
</evidence>
<name>A0A0B1Q706_9HYPH</name>
<evidence type="ECO:0000313" key="1">
    <source>
        <dbReference type="EMBL" id="KHJ55136.1"/>
    </source>
</evidence>
<accession>A0A0B1Q706</accession>
<proteinExistence type="predicted"/>
<sequence length="65" mass="7317">MTKNVREVPDLQLLWGAEAISKAIGRSARATFDMLDKGELPAKKVNGRWVIERRKLVEFFTGEAA</sequence>
<protein>
    <recommendedName>
        <fullName evidence="3">Helix-turn-helix domain-containing protein</fullName>
    </recommendedName>
</protein>
<dbReference type="EMBL" id="JRFJ01000001">
    <property type="protein sequence ID" value="KHJ55136.1"/>
    <property type="molecule type" value="Genomic_DNA"/>
</dbReference>
<dbReference type="RefSeq" id="WP_039187846.1">
    <property type="nucleotide sequence ID" value="NZ_JRFJ01000001.1"/>
</dbReference>
<dbReference type="AlphaFoldDB" id="A0A0B1Q706"/>
<organism evidence="1 2">
    <name type="scientific">Aureimonas altamirensis</name>
    <dbReference type="NCBI Taxonomy" id="370622"/>
    <lineage>
        <taxon>Bacteria</taxon>
        <taxon>Pseudomonadati</taxon>
        <taxon>Pseudomonadota</taxon>
        <taxon>Alphaproteobacteria</taxon>
        <taxon>Hyphomicrobiales</taxon>
        <taxon>Aurantimonadaceae</taxon>
        <taxon>Aureimonas</taxon>
    </lineage>
</organism>
<comment type="caution">
    <text evidence="1">The sequence shown here is derived from an EMBL/GenBank/DDBJ whole genome shotgun (WGS) entry which is preliminary data.</text>
</comment>
<reference evidence="1 2" key="1">
    <citation type="submission" date="2014-09" db="EMBL/GenBank/DDBJ databases">
        <title>Isolation and characterization of Aurantimonas altamirensis ON-56566 from clinical sample following a dog bite.</title>
        <authorList>
            <person name="Eshaghi A."/>
            <person name="Li A."/>
            <person name="Shahinas D."/>
            <person name="Bahn P."/>
            <person name="Kus J.V."/>
            <person name="Patel S.N."/>
        </authorList>
    </citation>
    <scope>NUCLEOTIDE SEQUENCE [LARGE SCALE GENOMIC DNA]</scope>
    <source>
        <strain evidence="1 2">ON-56566</strain>
    </source>
</reference>
<dbReference type="OrthoDB" id="8283535at2"/>
<dbReference type="Proteomes" id="UP000030826">
    <property type="component" value="Unassembled WGS sequence"/>
</dbReference>